<dbReference type="EMBL" id="UHIO01000001">
    <property type="protein sequence ID" value="SUP43456.1"/>
    <property type="molecule type" value="Genomic_DNA"/>
</dbReference>
<proteinExistence type="inferred from homology"/>
<dbReference type="Gene3D" id="3.40.190.10">
    <property type="entry name" value="Periplasmic binding protein-like II"/>
    <property type="match status" value="2"/>
</dbReference>
<dbReference type="Proteomes" id="UP000255367">
    <property type="component" value="Unassembled WGS sequence"/>
</dbReference>
<dbReference type="Pfam" id="PF00497">
    <property type="entry name" value="SBP_bac_3"/>
    <property type="match status" value="1"/>
</dbReference>
<keyword evidence="3 5" id="KW-0732">Signal</keyword>
<organism evidence="7 8">
    <name type="scientific">Veillonella criceti</name>
    <dbReference type="NCBI Taxonomy" id="103891"/>
    <lineage>
        <taxon>Bacteria</taxon>
        <taxon>Bacillati</taxon>
        <taxon>Bacillota</taxon>
        <taxon>Negativicutes</taxon>
        <taxon>Veillonellales</taxon>
        <taxon>Veillonellaceae</taxon>
        <taxon>Veillonella</taxon>
    </lineage>
</organism>
<reference evidence="7 8" key="1">
    <citation type="submission" date="2018-06" db="EMBL/GenBank/DDBJ databases">
        <authorList>
            <consortium name="Pathogen Informatics"/>
            <person name="Doyle S."/>
        </authorList>
    </citation>
    <scope>NUCLEOTIDE SEQUENCE [LARGE SCALE GENOMIC DNA]</scope>
    <source>
        <strain evidence="7 8">NCTC12020</strain>
    </source>
</reference>
<evidence type="ECO:0000256" key="3">
    <source>
        <dbReference type="ARBA" id="ARBA00022729"/>
    </source>
</evidence>
<evidence type="ECO:0000313" key="7">
    <source>
        <dbReference type="EMBL" id="SUP43456.1"/>
    </source>
</evidence>
<sequence>MNIKKLAALGMTMLAMVVFTAGCGSDTSSNGANELPKKMVIGLDDNFPPMGFRDDKGEIVGFDIDLAKEAAKRAGMDVEFKAIDWDSKEAELKSKRIDALWNGVTVTPDREKNILFSTPYIQDKQIIVVRNDSDIQGKEDLKGKIVGTQQGSNVEPILEKDAQERGIKEVKKYGDFVNAFMDLELGRIDALVVDGIVGQYTMTQKPGTFRVANGDYGADKMAVGFRLEDKALQAKMNEVLKDMMNDGTAEKIADKWFGNGNLLNKDGFK</sequence>
<dbReference type="SMART" id="SM00062">
    <property type="entry name" value="PBPb"/>
    <property type="match status" value="1"/>
</dbReference>
<feature type="chain" id="PRO_5039334372" evidence="5">
    <location>
        <begin position="21"/>
        <end position="269"/>
    </location>
</feature>
<comment type="similarity">
    <text evidence="2 4">Belongs to the bacterial solute-binding protein 3 family.</text>
</comment>
<protein>
    <submittedName>
        <fullName evidence="7">Sulfate starvation-induced protein 7</fullName>
    </submittedName>
</protein>
<dbReference type="OrthoDB" id="9775197at2"/>
<evidence type="ECO:0000313" key="8">
    <source>
        <dbReference type="Proteomes" id="UP000255367"/>
    </source>
</evidence>
<evidence type="ECO:0000256" key="1">
    <source>
        <dbReference type="ARBA" id="ARBA00004196"/>
    </source>
</evidence>
<evidence type="ECO:0000256" key="5">
    <source>
        <dbReference type="SAM" id="SignalP"/>
    </source>
</evidence>
<dbReference type="RefSeq" id="WP_115310349.1">
    <property type="nucleotide sequence ID" value="NZ_UHIO01000001.1"/>
</dbReference>
<dbReference type="PROSITE" id="PS51257">
    <property type="entry name" value="PROKAR_LIPOPROTEIN"/>
    <property type="match status" value="1"/>
</dbReference>
<feature type="signal peptide" evidence="5">
    <location>
        <begin position="1"/>
        <end position="20"/>
    </location>
</feature>
<dbReference type="GO" id="GO:0030313">
    <property type="term" value="C:cell envelope"/>
    <property type="evidence" value="ECO:0007669"/>
    <property type="project" value="UniProtKB-SubCell"/>
</dbReference>
<evidence type="ECO:0000256" key="2">
    <source>
        <dbReference type="ARBA" id="ARBA00010333"/>
    </source>
</evidence>
<dbReference type="SUPFAM" id="SSF53850">
    <property type="entry name" value="Periplasmic binding protein-like II"/>
    <property type="match status" value="1"/>
</dbReference>
<dbReference type="InterPro" id="IPR001638">
    <property type="entry name" value="Solute-binding_3/MltF_N"/>
</dbReference>
<dbReference type="AlphaFoldDB" id="A0A380NL64"/>
<dbReference type="PANTHER" id="PTHR35936">
    <property type="entry name" value="MEMBRANE-BOUND LYTIC MUREIN TRANSGLYCOSYLASE F"/>
    <property type="match status" value="1"/>
</dbReference>
<name>A0A380NL64_9FIRM</name>
<evidence type="ECO:0000256" key="4">
    <source>
        <dbReference type="RuleBase" id="RU003744"/>
    </source>
</evidence>
<dbReference type="InterPro" id="IPR018313">
    <property type="entry name" value="SBP_3_CS"/>
</dbReference>
<comment type="subcellular location">
    <subcellularLocation>
        <location evidence="1">Cell envelope</location>
    </subcellularLocation>
</comment>
<accession>A0A380NL64</accession>
<gene>
    <name evidence="7" type="primary">fliY</name>
    <name evidence="7" type="ORF">NCTC12020_01186</name>
</gene>
<feature type="domain" description="Solute-binding protein family 3/N-terminal" evidence="6">
    <location>
        <begin position="38"/>
        <end position="260"/>
    </location>
</feature>
<dbReference type="CDD" id="cd00996">
    <property type="entry name" value="PBP2_AatB_like"/>
    <property type="match status" value="1"/>
</dbReference>
<dbReference type="PROSITE" id="PS01039">
    <property type="entry name" value="SBP_BACTERIAL_3"/>
    <property type="match status" value="1"/>
</dbReference>
<evidence type="ECO:0000259" key="6">
    <source>
        <dbReference type="SMART" id="SM00062"/>
    </source>
</evidence>
<keyword evidence="8" id="KW-1185">Reference proteome</keyword>
<dbReference type="PANTHER" id="PTHR35936:SF34">
    <property type="entry name" value="ABC TRANSPORTER EXTRACELLULAR-BINDING PROTEIN YCKB-RELATED"/>
    <property type="match status" value="1"/>
</dbReference>